<comment type="caution">
    <text evidence="1">The sequence shown here is derived from an EMBL/GenBank/DDBJ whole genome shotgun (WGS) entry which is preliminary data.</text>
</comment>
<reference evidence="1" key="2">
    <citation type="submission" date="2023-06" db="EMBL/GenBank/DDBJ databases">
        <authorList>
            <person name="Swenson N.G."/>
            <person name="Wegrzyn J.L."/>
            <person name="Mcevoy S.L."/>
        </authorList>
    </citation>
    <scope>NUCLEOTIDE SEQUENCE</scope>
    <source>
        <strain evidence="1">NS2018</strain>
        <tissue evidence="1">Leaf</tissue>
    </source>
</reference>
<gene>
    <name evidence="1" type="ORF">LWI29_023899</name>
</gene>
<sequence length="256" mass="27855">MLNLHLLWLLEDPPPPYPKPKPPNSAANLPTATIEVYASITPPPNPISQHVAASNVENLMTHAKPTASENATAPPPTKSYVATVHWQTQIQPASVPNVKPPYHKGDVGEVAFVRPEKFAHETTSATIPTAEESIQIDTLQEVANDLVVTANPIQVVEATIEVVPNVSMHTSSNFVDENESLASRGTVETNFNASDVDHANEILEEIAVSSQNQGVQLVVERASRVSGQIVKGKEVAILYKVESWFSSSMKILYWNL</sequence>
<reference evidence="1" key="1">
    <citation type="journal article" date="2022" name="Plant J.">
        <title>Strategies of tolerance reflected in two North American maple genomes.</title>
        <authorList>
            <person name="McEvoy S.L."/>
            <person name="Sezen U.U."/>
            <person name="Trouern-Trend A."/>
            <person name="McMahon S.M."/>
            <person name="Schaberg P.G."/>
            <person name="Yang J."/>
            <person name="Wegrzyn J.L."/>
            <person name="Swenson N.G."/>
        </authorList>
    </citation>
    <scope>NUCLEOTIDE SEQUENCE</scope>
    <source>
        <strain evidence="1">NS2018</strain>
    </source>
</reference>
<name>A0AA39TCG8_ACESA</name>
<organism evidence="1 2">
    <name type="scientific">Acer saccharum</name>
    <name type="common">Sugar maple</name>
    <dbReference type="NCBI Taxonomy" id="4024"/>
    <lineage>
        <taxon>Eukaryota</taxon>
        <taxon>Viridiplantae</taxon>
        <taxon>Streptophyta</taxon>
        <taxon>Embryophyta</taxon>
        <taxon>Tracheophyta</taxon>
        <taxon>Spermatophyta</taxon>
        <taxon>Magnoliopsida</taxon>
        <taxon>eudicotyledons</taxon>
        <taxon>Gunneridae</taxon>
        <taxon>Pentapetalae</taxon>
        <taxon>rosids</taxon>
        <taxon>malvids</taxon>
        <taxon>Sapindales</taxon>
        <taxon>Sapindaceae</taxon>
        <taxon>Hippocastanoideae</taxon>
        <taxon>Acereae</taxon>
        <taxon>Acer</taxon>
    </lineage>
</organism>
<evidence type="ECO:0000313" key="2">
    <source>
        <dbReference type="Proteomes" id="UP001168877"/>
    </source>
</evidence>
<dbReference type="AlphaFoldDB" id="A0AA39TCG8"/>
<protein>
    <submittedName>
        <fullName evidence="1">Uncharacterized protein</fullName>
    </submittedName>
</protein>
<keyword evidence="2" id="KW-1185">Reference proteome</keyword>
<evidence type="ECO:0000313" key="1">
    <source>
        <dbReference type="EMBL" id="KAK0605183.1"/>
    </source>
</evidence>
<dbReference type="Proteomes" id="UP001168877">
    <property type="component" value="Unassembled WGS sequence"/>
</dbReference>
<proteinExistence type="predicted"/>
<dbReference type="EMBL" id="JAUESC010000002">
    <property type="protein sequence ID" value="KAK0605183.1"/>
    <property type="molecule type" value="Genomic_DNA"/>
</dbReference>
<accession>A0AA39TCG8</accession>